<evidence type="ECO:0000313" key="4">
    <source>
        <dbReference type="Proteomes" id="UP000527143"/>
    </source>
</evidence>
<name>A0A840Y875_9SPHN</name>
<dbReference type="PANTHER" id="PTHR38590">
    <property type="entry name" value="BLL0828 PROTEIN"/>
    <property type="match status" value="1"/>
</dbReference>
<dbReference type="InterPro" id="IPR007569">
    <property type="entry name" value="DUF559"/>
</dbReference>
<dbReference type="AlphaFoldDB" id="A0A840Y875"/>
<dbReference type="Pfam" id="PF04480">
    <property type="entry name" value="DUF559"/>
    <property type="match status" value="1"/>
</dbReference>
<dbReference type="InterPro" id="IPR011335">
    <property type="entry name" value="Restrct_endonuc-II-like"/>
</dbReference>
<reference evidence="3 4" key="1">
    <citation type="submission" date="2020-08" db="EMBL/GenBank/DDBJ databases">
        <title>Genomic Encyclopedia of Type Strains, Phase IV (KMG-IV): sequencing the most valuable type-strain genomes for metagenomic binning, comparative biology and taxonomic classification.</title>
        <authorList>
            <person name="Goeker M."/>
        </authorList>
    </citation>
    <scope>NUCLEOTIDE SEQUENCE [LARGE SCALE GENOMIC DNA]</scope>
    <source>
        <strain evidence="3 4">DSM 26736</strain>
    </source>
</reference>
<feature type="compositionally biased region" description="Polar residues" evidence="1">
    <location>
        <begin position="8"/>
        <end position="17"/>
    </location>
</feature>
<feature type="region of interest" description="Disordered" evidence="1">
    <location>
        <begin position="1"/>
        <end position="21"/>
    </location>
</feature>
<feature type="domain" description="DUF559" evidence="2">
    <location>
        <begin position="13"/>
        <end position="117"/>
    </location>
</feature>
<proteinExistence type="predicted"/>
<dbReference type="EMBL" id="JACIJF010000002">
    <property type="protein sequence ID" value="MBB5709507.1"/>
    <property type="molecule type" value="Genomic_DNA"/>
</dbReference>
<comment type="caution">
    <text evidence="3">The sequence shown here is derived from an EMBL/GenBank/DDBJ whole genome shotgun (WGS) entry which is preliminary data.</text>
</comment>
<dbReference type="PANTHER" id="PTHR38590:SF1">
    <property type="entry name" value="BLL0828 PROTEIN"/>
    <property type="match status" value="1"/>
</dbReference>
<dbReference type="CDD" id="cd01038">
    <property type="entry name" value="Endonuclease_DUF559"/>
    <property type="match status" value="1"/>
</dbReference>
<sequence length="143" mass="16102">MFKDRSPKGTSRTVHQARQQRRTMSLPEVLLWQVLRRAPKGLKFRRQHPTGPYSLDFYCIAARLAMEVDGTAHEYGSRPVRDSRGDAWLEAEGIGTLRIPASELLQDLDAVVRAVLDTAHSRLPLHRPARRGGPPSRAKLGED</sequence>
<evidence type="ECO:0000256" key="1">
    <source>
        <dbReference type="SAM" id="MobiDB-lite"/>
    </source>
</evidence>
<evidence type="ECO:0000313" key="3">
    <source>
        <dbReference type="EMBL" id="MBB5709507.1"/>
    </source>
</evidence>
<keyword evidence="3" id="KW-0255">Endonuclease</keyword>
<protein>
    <submittedName>
        <fullName evidence="3">Very-short-patch-repair endonuclease</fullName>
    </submittedName>
</protein>
<dbReference type="SUPFAM" id="SSF52980">
    <property type="entry name" value="Restriction endonuclease-like"/>
    <property type="match status" value="1"/>
</dbReference>
<organism evidence="3 4">
    <name type="scientific">Sphingomonas xinjiangensis</name>
    <dbReference type="NCBI Taxonomy" id="643568"/>
    <lineage>
        <taxon>Bacteria</taxon>
        <taxon>Pseudomonadati</taxon>
        <taxon>Pseudomonadota</taxon>
        <taxon>Alphaproteobacteria</taxon>
        <taxon>Sphingomonadales</taxon>
        <taxon>Sphingomonadaceae</taxon>
        <taxon>Sphingomonas</taxon>
    </lineage>
</organism>
<keyword evidence="4" id="KW-1185">Reference proteome</keyword>
<keyword evidence="3" id="KW-0540">Nuclease</keyword>
<dbReference type="GO" id="GO:0004519">
    <property type="term" value="F:endonuclease activity"/>
    <property type="evidence" value="ECO:0007669"/>
    <property type="project" value="UniProtKB-KW"/>
</dbReference>
<evidence type="ECO:0000259" key="2">
    <source>
        <dbReference type="Pfam" id="PF04480"/>
    </source>
</evidence>
<gene>
    <name evidence="3" type="ORF">FHT02_000729</name>
</gene>
<accession>A0A840Y875</accession>
<dbReference type="Proteomes" id="UP000527143">
    <property type="component" value="Unassembled WGS sequence"/>
</dbReference>
<dbReference type="Gene3D" id="3.40.960.10">
    <property type="entry name" value="VSR Endonuclease"/>
    <property type="match status" value="1"/>
</dbReference>
<keyword evidence="3" id="KW-0378">Hydrolase</keyword>
<dbReference type="InterPro" id="IPR047216">
    <property type="entry name" value="Endonuclease_DUF559_bact"/>
</dbReference>